<comment type="similarity">
    <text evidence="2">Belongs to the archaeal/bacterial/fungal opsin family.</text>
</comment>
<comment type="subcellular location">
    <subcellularLocation>
        <location evidence="1">Membrane</location>
        <topology evidence="1">Multi-pass membrane protein</topology>
    </subcellularLocation>
</comment>
<feature type="transmembrane region" description="Helical" evidence="7">
    <location>
        <begin position="95"/>
        <end position="113"/>
    </location>
</feature>
<evidence type="ECO:0000256" key="3">
    <source>
        <dbReference type="ARBA" id="ARBA00022692"/>
    </source>
</evidence>
<sequence>MESAVRSLGALGTNPALGEDRALSVHGSDWLWAVTALFYSLAASPCPRPTVFSTISSVTLLVGSVSYFAQAADLGWSAVAVSGGTVTRQISWAKYANWAVSFPTAALALGLLSDVSWTTIFTNIFTCLLWVVTYVILAMSTLGEGREAAQRVGIGCDYILLAAVVNAAWFLYPISWALGDGSNTIGVTGSFVFTGIIDMLQLPFFACAFVLMARKWNFASLNLDLSESRSGWKSQRPHKASDKAGPGIALVSQNSGEATEAV</sequence>
<dbReference type="HOGENOM" id="CLU_054785_2_0_1"/>
<proteinExistence type="inferred from homology"/>
<keyword evidence="3 7" id="KW-0812">Transmembrane</keyword>
<feature type="transmembrane region" description="Helical" evidence="7">
    <location>
        <begin position="119"/>
        <end position="137"/>
    </location>
</feature>
<dbReference type="GO" id="GO:0005886">
    <property type="term" value="C:plasma membrane"/>
    <property type="evidence" value="ECO:0007669"/>
    <property type="project" value="TreeGrafter"/>
</dbReference>
<feature type="transmembrane region" description="Helical" evidence="7">
    <location>
        <begin position="191"/>
        <end position="213"/>
    </location>
</feature>
<evidence type="ECO:0000256" key="4">
    <source>
        <dbReference type="ARBA" id="ARBA00022989"/>
    </source>
</evidence>
<dbReference type="OMA" id="KYANWAV"/>
<feature type="transmembrane region" description="Helical" evidence="7">
    <location>
        <begin position="158"/>
        <end position="179"/>
    </location>
</feature>
<feature type="compositionally biased region" description="Polar residues" evidence="6">
    <location>
        <begin position="251"/>
        <end position="262"/>
    </location>
</feature>
<dbReference type="InterPro" id="IPR001425">
    <property type="entry name" value="Arc/bac/fun_rhodopsins"/>
</dbReference>
<evidence type="ECO:0000256" key="7">
    <source>
        <dbReference type="SAM" id="Phobius"/>
    </source>
</evidence>
<dbReference type="SUPFAM" id="SSF81321">
    <property type="entry name" value="Family A G protein-coupled receptor-like"/>
    <property type="match status" value="1"/>
</dbReference>
<evidence type="ECO:0000256" key="1">
    <source>
        <dbReference type="ARBA" id="ARBA00004141"/>
    </source>
</evidence>
<protein>
    <submittedName>
        <fullName evidence="8">Opsin related protein</fullName>
    </submittedName>
</protein>
<gene>
    <name evidence="8" type="ORF">F503_07010</name>
</gene>
<evidence type="ECO:0000256" key="5">
    <source>
        <dbReference type="ARBA" id="ARBA00023136"/>
    </source>
</evidence>
<dbReference type="VEuPathDB" id="FungiDB:F503_07010"/>
<keyword evidence="5 7" id="KW-0472">Membrane</keyword>
<accession>S3C6V6</accession>
<dbReference type="AlphaFoldDB" id="S3C6V6"/>
<evidence type="ECO:0000256" key="6">
    <source>
        <dbReference type="SAM" id="MobiDB-lite"/>
    </source>
</evidence>
<evidence type="ECO:0000313" key="9">
    <source>
        <dbReference type="Proteomes" id="UP000016923"/>
    </source>
</evidence>
<dbReference type="eggNOG" id="ENOG502QQVQ">
    <property type="taxonomic scope" value="Eukaryota"/>
</dbReference>
<dbReference type="PANTHER" id="PTHR28286">
    <property type="match status" value="1"/>
</dbReference>
<keyword evidence="9" id="KW-1185">Reference proteome</keyword>
<feature type="region of interest" description="Disordered" evidence="6">
    <location>
        <begin position="231"/>
        <end position="262"/>
    </location>
</feature>
<evidence type="ECO:0000313" key="8">
    <source>
        <dbReference type="EMBL" id="EPE09234.1"/>
    </source>
</evidence>
<dbReference type="GO" id="GO:0005783">
    <property type="term" value="C:endoplasmic reticulum"/>
    <property type="evidence" value="ECO:0007669"/>
    <property type="project" value="TreeGrafter"/>
</dbReference>
<organism evidence="8 9">
    <name type="scientific">Ophiostoma piceae (strain UAMH 11346)</name>
    <name type="common">Sap stain fungus</name>
    <dbReference type="NCBI Taxonomy" id="1262450"/>
    <lineage>
        <taxon>Eukaryota</taxon>
        <taxon>Fungi</taxon>
        <taxon>Dikarya</taxon>
        <taxon>Ascomycota</taxon>
        <taxon>Pezizomycotina</taxon>
        <taxon>Sordariomycetes</taxon>
        <taxon>Sordariomycetidae</taxon>
        <taxon>Ophiostomatales</taxon>
        <taxon>Ophiostomataceae</taxon>
        <taxon>Ophiostoma</taxon>
    </lineage>
</organism>
<keyword evidence="4 7" id="KW-1133">Transmembrane helix</keyword>
<dbReference type="EMBL" id="KE148147">
    <property type="protein sequence ID" value="EPE09234.1"/>
    <property type="molecule type" value="Genomic_DNA"/>
</dbReference>
<dbReference type="OrthoDB" id="536545at2759"/>
<dbReference type="PANTHER" id="PTHR28286:SF1">
    <property type="entry name" value="30 KDA HEAT SHOCK PROTEIN-RELATED"/>
    <property type="match status" value="1"/>
</dbReference>
<evidence type="ECO:0000256" key="2">
    <source>
        <dbReference type="ARBA" id="ARBA00008130"/>
    </source>
</evidence>
<reference evidence="8 9" key="1">
    <citation type="journal article" date="2013" name="BMC Genomics">
        <title>The genome and transcriptome of the pine saprophyte Ophiostoma piceae, and a comparison with the bark beetle-associated pine pathogen Grosmannia clavigera.</title>
        <authorList>
            <person name="Haridas S."/>
            <person name="Wang Y."/>
            <person name="Lim L."/>
            <person name="Massoumi Alamouti S."/>
            <person name="Jackman S."/>
            <person name="Docking R."/>
            <person name="Robertson G."/>
            <person name="Birol I."/>
            <person name="Bohlmann J."/>
            <person name="Breuil C."/>
        </authorList>
    </citation>
    <scope>NUCLEOTIDE SEQUENCE [LARGE SCALE GENOMIC DNA]</scope>
    <source>
        <strain evidence="8 9">UAMH 11346</strain>
    </source>
</reference>
<dbReference type="Gene3D" id="1.20.1070.10">
    <property type="entry name" value="Rhodopsin 7-helix transmembrane proteins"/>
    <property type="match status" value="2"/>
</dbReference>
<dbReference type="SMART" id="SM01021">
    <property type="entry name" value="Bac_rhodopsin"/>
    <property type="match status" value="1"/>
</dbReference>
<name>S3C6V6_OPHP1</name>
<dbReference type="Proteomes" id="UP000016923">
    <property type="component" value="Unassembled WGS sequence"/>
</dbReference>